<reference evidence="7 8" key="1">
    <citation type="submission" date="2019-02" db="EMBL/GenBank/DDBJ databases">
        <title>Deep-cultivation of Planctomycetes and their phenomic and genomic characterization uncovers novel biology.</title>
        <authorList>
            <person name="Wiegand S."/>
            <person name="Jogler M."/>
            <person name="Boedeker C."/>
            <person name="Pinto D."/>
            <person name="Vollmers J."/>
            <person name="Rivas-Marin E."/>
            <person name="Kohn T."/>
            <person name="Peeters S.H."/>
            <person name="Heuer A."/>
            <person name="Rast P."/>
            <person name="Oberbeckmann S."/>
            <person name="Bunk B."/>
            <person name="Jeske O."/>
            <person name="Meyerdierks A."/>
            <person name="Storesund J.E."/>
            <person name="Kallscheuer N."/>
            <person name="Luecker S."/>
            <person name="Lage O.M."/>
            <person name="Pohl T."/>
            <person name="Merkel B.J."/>
            <person name="Hornburger P."/>
            <person name="Mueller R.-W."/>
            <person name="Bruemmer F."/>
            <person name="Labrenz M."/>
            <person name="Spormann A.M."/>
            <person name="Op Den Camp H."/>
            <person name="Overmann J."/>
            <person name="Amann R."/>
            <person name="Jetten M.S.M."/>
            <person name="Mascher T."/>
            <person name="Medema M.H."/>
            <person name="Devos D.P."/>
            <person name="Kaster A.-K."/>
            <person name="Ovreas L."/>
            <person name="Rohde M."/>
            <person name="Galperin M.Y."/>
            <person name="Jogler C."/>
        </authorList>
    </citation>
    <scope>NUCLEOTIDE SEQUENCE [LARGE SCALE GENOMIC DNA]</scope>
    <source>
        <strain evidence="7 8">Mal64</strain>
    </source>
</reference>
<keyword evidence="3" id="KW-0731">Sigma factor</keyword>
<dbReference type="EMBL" id="SJPQ01000001">
    <property type="protein sequence ID" value="TWT89786.1"/>
    <property type="molecule type" value="Genomic_DNA"/>
</dbReference>
<dbReference type="InterPro" id="IPR007627">
    <property type="entry name" value="RNA_pol_sigma70_r2"/>
</dbReference>
<name>A0A5C5ZRC3_9BACT</name>
<dbReference type="InterPro" id="IPR039425">
    <property type="entry name" value="RNA_pol_sigma-70-like"/>
</dbReference>
<keyword evidence="2" id="KW-0805">Transcription regulation</keyword>
<dbReference type="Pfam" id="PF04542">
    <property type="entry name" value="Sigma70_r2"/>
    <property type="match status" value="1"/>
</dbReference>
<dbReference type="RefSeq" id="WP_197525310.1">
    <property type="nucleotide sequence ID" value="NZ_SJPQ01000001.1"/>
</dbReference>
<comment type="caution">
    <text evidence="7">The sequence shown here is derived from an EMBL/GenBank/DDBJ whole genome shotgun (WGS) entry which is preliminary data.</text>
</comment>
<dbReference type="PANTHER" id="PTHR43133">
    <property type="entry name" value="RNA POLYMERASE ECF-TYPE SIGMA FACTO"/>
    <property type="match status" value="1"/>
</dbReference>
<proteinExistence type="inferred from homology"/>
<comment type="similarity">
    <text evidence="1">Belongs to the sigma-70 factor family. ECF subfamily.</text>
</comment>
<evidence type="ECO:0000313" key="7">
    <source>
        <dbReference type="EMBL" id="TWT89786.1"/>
    </source>
</evidence>
<dbReference type="Pfam" id="PF08281">
    <property type="entry name" value="Sigma70_r4_2"/>
    <property type="match status" value="1"/>
</dbReference>
<gene>
    <name evidence="7" type="ORF">Mal64_01650</name>
</gene>
<accession>A0A5C5ZRC3</accession>
<feature type="domain" description="RNA polymerase sigma factor 70 region 4 type 2" evidence="6">
    <location>
        <begin position="109"/>
        <end position="161"/>
    </location>
</feature>
<sequence>MNDDQRRQRFVELLTAHQRDIYSYVSMLMAGDEASADVVQEASIDLWKNHAMYDFQRPFLPWALKFAYHRVLAHRKARGRSRLVFSDEFVRAMSVQCETDPTPADTRLAALRNCLESLPEEQRKLIHDRYQGVLSVKSIALRMGVTPNNVSAQLYRIRAALSRCVEARLPTGPSKRFTP</sequence>
<protein>
    <submittedName>
        <fullName evidence="7">RNA polymerase sigma factor</fullName>
    </submittedName>
</protein>
<dbReference type="InterPro" id="IPR013325">
    <property type="entry name" value="RNA_pol_sigma_r2"/>
</dbReference>
<dbReference type="GO" id="GO:0016987">
    <property type="term" value="F:sigma factor activity"/>
    <property type="evidence" value="ECO:0007669"/>
    <property type="project" value="UniProtKB-KW"/>
</dbReference>
<dbReference type="NCBIfam" id="TIGR02937">
    <property type="entry name" value="sigma70-ECF"/>
    <property type="match status" value="1"/>
</dbReference>
<evidence type="ECO:0000256" key="3">
    <source>
        <dbReference type="ARBA" id="ARBA00023082"/>
    </source>
</evidence>
<organism evidence="7 8">
    <name type="scientific">Pseudobythopirellula maris</name>
    <dbReference type="NCBI Taxonomy" id="2527991"/>
    <lineage>
        <taxon>Bacteria</taxon>
        <taxon>Pseudomonadati</taxon>
        <taxon>Planctomycetota</taxon>
        <taxon>Planctomycetia</taxon>
        <taxon>Pirellulales</taxon>
        <taxon>Lacipirellulaceae</taxon>
        <taxon>Pseudobythopirellula</taxon>
    </lineage>
</organism>
<dbReference type="GO" id="GO:0006352">
    <property type="term" value="P:DNA-templated transcription initiation"/>
    <property type="evidence" value="ECO:0007669"/>
    <property type="project" value="InterPro"/>
</dbReference>
<dbReference type="SUPFAM" id="SSF88946">
    <property type="entry name" value="Sigma2 domain of RNA polymerase sigma factors"/>
    <property type="match status" value="1"/>
</dbReference>
<dbReference type="InterPro" id="IPR036388">
    <property type="entry name" value="WH-like_DNA-bd_sf"/>
</dbReference>
<dbReference type="SUPFAM" id="SSF88659">
    <property type="entry name" value="Sigma3 and sigma4 domains of RNA polymerase sigma factors"/>
    <property type="match status" value="1"/>
</dbReference>
<evidence type="ECO:0000256" key="4">
    <source>
        <dbReference type="ARBA" id="ARBA00023163"/>
    </source>
</evidence>
<dbReference type="Gene3D" id="1.10.10.10">
    <property type="entry name" value="Winged helix-like DNA-binding domain superfamily/Winged helix DNA-binding domain"/>
    <property type="match status" value="1"/>
</dbReference>
<evidence type="ECO:0000259" key="5">
    <source>
        <dbReference type="Pfam" id="PF04542"/>
    </source>
</evidence>
<keyword evidence="8" id="KW-1185">Reference proteome</keyword>
<dbReference type="Proteomes" id="UP000315440">
    <property type="component" value="Unassembled WGS sequence"/>
</dbReference>
<evidence type="ECO:0000259" key="6">
    <source>
        <dbReference type="Pfam" id="PF08281"/>
    </source>
</evidence>
<dbReference type="AlphaFoldDB" id="A0A5C5ZRC3"/>
<dbReference type="InterPro" id="IPR014331">
    <property type="entry name" value="RNA_pol_sigma70_ECF_RHOBA"/>
</dbReference>
<dbReference type="InterPro" id="IPR013249">
    <property type="entry name" value="RNA_pol_sigma70_r4_t2"/>
</dbReference>
<keyword evidence="4" id="KW-0804">Transcription</keyword>
<dbReference type="NCBIfam" id="TIGR02989">
    <property type="entry name" value="Sig-70_gvs1"/>
    <property type="match status" value="1"/>
</dbReference>
<dbReference type="GO" id="GO:0003677">
    <property type="term" value="F:DNA binding"/>
    <property type="evidence" value="ECO:0007669"/>
    <property type="project" value="InterPro"/>
</dbReference>
<evidence type="ECO:0000256" key="1">
    <source>
        <dbReference type="ARBA" id="ARBA00010641"/>
    </source>
</evidence>
<evidence type="ECO:0000256" key="2">
    <source>
        <dbReference type="ARBA" id="ARBA00023015"/>
    </source>
</evidence>
<dbReference type="Gene3D" id="1.10.1740.10">
    <property type="match status" value="1"/>
</dbReference>
<evidence type="ECO:0000313" key="8">
    <source>
        <dbReference type="Proteomes" id="UP000315440"/>
    </source>
</evidence>
<dbReference type="InterPro" id="IPR013324">
    <property type="entry name" value="RNA_pol_sigma_r3/r4-like"/>
</dbReference>
<dbReference type="InterPro" id="IPR014284">
    <property type="entry name" value="RNA_pol_sigma-70_dom"/>
</dbReference>
<dbReference type="PANTHER" id="PTHR43133:SF51">
    <property type="entry name" value="RNA POLYMERASE SIGMA FACTOR"/>
    <property type="match status" value="1"/>
</dbReference>
<feature type="domain" description="RNA polymerase sigma-70 region 2" evidence="5">
    <location>
        <begin position="13"/>
        <end position="80"/>
    </location>
</feature>